<organism evidence="2 3">
    <name type="scientific">Cajanus cajan</name>
    <name type="common">Pigeon pea</name>
    <name type="synonym">Cajanus indicus</name>
    <dbReference type="NCBI Taxonomy" id="3821"/>
    <lineage>
        <taxon>Eukaryota</taxon>
        <taxon>Viridiplantae</taxon>
        <taxon>Streptophyta</taxon>
        <taxon>Embryophyta</taxon>
        <taxon>Tracheophyta</taxon>
        <taxon>Spermatophyta</taxon>
        <taxon>Magnoliopsida</taxon>
        <taxon>eudicotyledons</taxon>
        <taxon>Gunneridae</taxon>
        <taxon>Pentapetalae</taxon>
        <taxon>rosids</taxon>
        <taxon>fabids</taxon>
        <taxon>Fabales</taxon>
        <taxon>Fabaceae</taxon>
        <taxon>Papilionoideae</taxon>
        <taxon>50 kb inversion clade</taxon>
        <taxon>NPAAA clade</taxon>
        <taxon>indigoferoid/millettioid clade</taxon>
        <taxon>Phaseoleae</taxon>
        <taxon>Cajanus</taxon>
    </lineage>
</organism>
<feature type="region of interest" description="Disordered" evidence="1">
    <location>
        <begin position="1"/>
        <end position="24"/>
    </location>
</feature>
<evidence type="ECO:0008006" key="4">
    <source>
        <dbReference type="Google" id="ProtNLM"/>
    </source>
</evidence>
<dbReference type="PANTHER" id="PTHR32166">
    <property type="entry name" value="OSJNBA0013A04.12 PROTEIN"/>
    <property type="match status" value="1"/>
</dbReference>
<keyword evidence="3" id="KW-1185">Reference proteome</keyword>
<accession>A0A151R2T6</accession>
<evidence type="ECO:0000313" key="2">
    <source>
        <dbReference type="EMBL" id="KYP36860.1"/>
    </source>
</evidence>
<evidence type="ECO:0000313" key="3">
    <source>
        <dbReference type="Proteomes" id="UP000075243"/>
    </source>
</evidence>
<dbReference type="PANTHER" id="PTHR32166:SF74">
    <property type="entry name" value="OS05G0256350 PROTEIN"/>
    <property type="match status" value="1"/>
</dbReference>
<dbReference type="STRING" id="3821.A0A151R2T6"/>
<dbReference type="Proteomes" id="UP000075243">
    <property type="component" value="Unassembled WGS sequence"/>
</dbReference>
<sequence length="256" mass="29858">MESIEEDKEEDDLQPIARFKTPSSTLSEATSTIKRRGINVKVPHDLYFTKNSKESIKLGKVMRQTSLNDTCNQEAKVRVVQCIFPTFIGKRIAFNVARSKSFKLMVETIGTYGPYLNPPSYHGLRVPLLKKKLEYTNGLLKGHKEERVKYGCSIMSDGWTNRKKWWIMKKKKAMSYIYEAMERSKEEIRVRMTPSDGGRCIENIHHNIHSKKRRKLEYQKFQDLIFIKYNQALQEGYECPDVINPIVLNDVDDNNE</sequence>
<dbReference type="Gramene" id="C.cajan_38837.t">
    <property type="protein sequence ID" value="C.cajan_38837.t"/>
    <property type="gene ID" value="C.cajan_38837"/>
</dbReference>
<dbReference type="AlphaFoldDB" id="A0A151R2T6"/>
<dbReference type="EMBL" id="KQ484164">
    <property type="protein sequence ID" value="KYP36860.1"/>
    <property type="molecule type" value="Genomic_DNA"/>
</dbReference>
<feature type="compositionally biased region" description="Acidic residues" evidence="1">
    <location>
        <begin position="1"/>
        <end position="13"/>
    </location>
</feature>
<evidence type="ECO:0000256" key="1">
    <source>
        <dbReference type="SAM" id="MobiDB-lite"/>
    </source>
</evidence>
<name>A0A151R2T6_CAJCA</name>
<reference evidence="2" key="1">
    <citation type="journal article" date="2012" name="Nat. Biotechnol.">
        <title>Draft genome sequence of pigeonpea (Cajanus cajan), an orphan legume crop of resource-poor farmers.</title>
        <authorList>
            <person name="Varshney R.K."/>
            <person name="Chen W."/>
            <person name="Li Y."/>
            <person name="Bharti A.K."/>
            <person name="Saxena R.K."/>
            <person name="Schlueter J.A."/>
            <person name="Donoghue M.T."/>
            <person name="Azam S."/>
            <person name="Fan G."/>
            <person name="Whaley A.M."/>
            <person name="Farmer A.D."/>
            <person name="Sheridan J."/>
            <person name="Iwata A."/>
            <person name="Tuteja R."/>
            <person name="Penmetsa R.V."/>
            <person name="Wu W."/>
            <person name="Upadhyaya H.D."/>
            <person name="Yang S.P."/>
            <person name="Shah T."/>
            <person name="Saxena K.B."/>
            <person name="Michael T."/>
            <person name="McCombie W.R."/>
            <person name="Yang B."/>
            <person name="Zhang G."/>
            <person name="Yang H."/>
            <person name="Wang J."/>
            <person name="Spillane C."/>
            <person name="Cook D.R."/>
            <person name="May G.D."/>
            <person name="Xu X."/>
            <person name="Jackson S.A."/>
        </authorList>
    </citation>
    <scope>NUCLEOTIDE SEQUENCE [LARGE SCALE GENOMIC DNA]</scope>
</reference>
<proteinExistence type="predicted"/>
<protein>
    <recommendedName>
        <fullName evidence="4">DUF659 domain-containing protein</fullName>
    </recommendedName>
</protein>
<gene>
    <name evidence="2" type="ORF">KK1_041992</name>
</gene>